<evidence type="ECO:0000313" key="12">
    <source>
        <dbReference type="EMBL" id="PXA05591.1"/>
    </source>
</evidence>
<comment type="similarity">
    <text evidence="2">Belongs to the class-V pyridoxal-phosphate-dependent aminotransferase family. NifS/IscS subfamily.</text>
</comment>
<name>A0A317ZQ98_9BACT</name>
<evidence type="ECO:0000256" key="2">
    <source>
        <dbReference type="ARBA" id="ARBA00006490"/>
    </source>
</evidence>
<protein>
    <recommendedName>
        <fullName evidence="3">cysteine desulfurase</fullName>
        <ecNumber evidence="3">2.8.1.7</ecNumber>
    </recommendedName>
</protein>
<dbReference type="PANTHER" id="PTHR11601:SF34">
    <property type="entry name" value="CYSTEINE DESULFURASE"/>
    <property type="match status" value="1"/>
</dbReference>
<dbReference type="InterPro" id="IPR016454">
    <property type="entry name" value="Cysteine_dSase"/>
</dbReference>
<evidence type="ECO:0000256" key="6">
    <source>
        <dbReference type="ARBA" id="ARBA00022898"/>
    </source>
</evidence>
<comment type="catalytic activity">
    <reaction evidence="9">
        <text>(sulfur carrier)-H + L-cysteine = (sulfur carrier)-SH + L-alanine</text>
        <dbReference type="Rhea" id="RHEA:43892"/>
        <dbReference type="Rhea" id="RHEA-COMP:14737"/>
        <dbReference type="Rhea" id="RHEA-COMP:14739"/>
        <dbReference type="ChEBI" id="CHEBI:29917"/>
        <dbReference type="ChEBI" id="CHEBI:35235"/>
        <dbReference type="ChEBI" id="CHEBI:57972"/>
        <dbReference type="ChEBI" id="CHEBI:64428"/>
        <dbReference type="EC" id="2.8.1.7"/>
    </reaction>
</comment>
<dbReference type="PIRSF" id="PIRSF005572">
    <property type="entry name" value="NifS"/>
    <property type="match status" value="1"/>
</dbReference>
<accession>A0A317ZQ98</accession>
<organism evidence="12 13">
    <name type="scientific">Coraliomargarita sinensis</name>
    <dbReference type="NCBI Taxonomy" id="2174842"/>
    <lineage>
        <taxon>Bacteria</taxon>
        <taxon>Pseudomonadati</taxon>
        <taxon>Verrucomicrobiota</taxon>
        <taxon>Opitutia</taxon>
        <taxon>Puniceicoccales</taxon>
        <taxon>Coraliomargaritaceae</taxon>
        <taxon>Coraliomargarita</taxon>
    </lineage>
</organism>
<dbReference type="PROSITE" id="PS00595">
    <property type="entry name" value="AA_TRANSFER_CLASS_5"/>
    <property type="match status" value="1"/>
</dbReference>
<feature type="domain" description="Aminotransferase class V" evidence="11">
    <location>
        <begin position="6"/>
        <end position="351"/>
    </location>
</feature>
<dbReference type="Pfam" id="PF00266">
    <property type="entry name" value="Aminotran_5"/>
    <property type="match status" value="1"/>
</dbReference>
<evidence type="ECO:0000256" key="10">
    <source>
        <dbReference type="RuleBase" id="RU004504"/>
    </source>
</evidence>
<evidence type="ECO:0000259" key="11">
    <source>
        <dbReference type="Pfam" id="PF00266"/>
    </source>
</evidence>
<evidence type="ECO:0000256" key="4">
    <source>
        <dbReference type="ARBA" id="ARBA00022679"/>
    </source>
</evidence>
<dbReference type="InterPro" id="IPR015421">
    <property type="entry name" value="PyrdxlP-dep_Trfase_major"/>
</dbReference>
<keyword evidence="8" id="KW-0411">Iron-sulfur</keyword>
<dbReference type="InterPro" id="IPR015424">
    <property type="entry name" value="PyrdxlP-dep_Trfase"/>
</dbReference>
<gene>
    <name evidence="12" type="ORF">DDZ13_01580</name>
</gene>
<dbReference type="SUPFAM" id="SSF53383">
    <property type="entry name" value="PLP-dependent transferases"/>
    <property type="match status" value="1"/>
</dbReference>
<dbReference type="GO" id="GO:0051536">
    <property type="term" value="F:iron-sulfur cluster binding"/>
    <property type="evidence" value="ECO:0007669"/>
    <property type="project" value="UniProtKB-KW"/>
</dbReference>
<dbReference type="InParanoid" id="A0A317ZQ98"/>
<proteinExistence type="inferred from homology"/>
<evidence type="ECO:0000256" key="3">
    <source>
        <dbReference type="ARBA" id="ARBA00012239"/>
    </source>
</evidence>
<reference evidence="12 13" key="1">
    <citation type="submission" date="2018-05" db="EMBL/GenBank/DDBJ databases">
        <title>Coraliomargarita sinensis sp. nov., isolated from a marine solar saltern.</title>
        <authorList>
            <person name="Zhou L.Y."/>
        </authorList>
    </citation>
    <scope>NUCLEOTIDE SEQUENCE [LARGE SCALE GENOMIC DNA]</scope>
    <source>
        <strain evidence="12 13">WN38</strain>
    </source>
</reference>
<evidence type="ECO:0000313" key="13">
    <source>
        <dbReference type="Proteomes" id="UP000247099"/>
    </source>
</evidence>
<dbReference type="EC" id="2.8.1.7" evidence="3"/>
<dbReference type="Proteomes" id="UP000247099">
    <property type="component" value="Unassembled WGS sequence"/>
</dbReference>
<evidence type="ECO:0000256" key="9">
    <source>
        <dbReference type="ARBA" id="ARBA00050776"/>
    </source>
</evidence>
<comment type="caution">
    <text evidence="12">The sequence shown here is derived from an EMBL/GenBank/DDBJ whole genome shotgun (WGS) entry which is preliminary data.</text>
</comment>
<sequence>MSGMRFFDYNATTPLLPEARAAWLEANDACWLNPSSPYRAGAAAHARLEEARDRLAALLDVDSRRIVFNSGATEGNNAVLAGWSRTFGEKARVGVGATEHPSVLEAAKHHFDQRIDWLEPEPGGVIQPETLEGKAVSAVSIMAANNETGVLNPWQEWAKVCRGRGITMHCDASQWIGKMPLEGLGACDFVTACAHKFGGPKGAGFLLVPEGCVSGFVGGAQEGGRRAGTENLAGILSMLAALEAVEAKRATFSAKAKGDFLDALEEEMPGVTVIGRGQPALWNTVAIVLPDFKSSRWIRALERKGVLVSAGSACSTGKGGPSHVLAAMGLDPNQADRALRISSGWETTPDDWSALLDALLSSYKELKKEAAGSNSQVISI</sequence>
<dbReference type="GO" id="GO:0046872">
    <property type="term" value="F:metal ion binding"/>
    <property type="evidence" value="ECO:0007669"/>
    <property type="project" value="UniProtKB-KW"/>
</dbReference>
<dbReference type="Gene3D" id="1.10.260.50">
    <property type="match status" value="1"/>
</dbReference>
<keyword evidence="4" id="KW-0808">Transferase</keyword>
<dbReference type="InterPro" id="IPR015422">
    <property type="entry name" value="PyrdxlP-dep_Trfase_small"/>
</dbReference>
<keyword evidence="6" id="KW-0663">Pyridoxal phosphate</keyword>
<keyword evidence="7" id="KW-0408">Iron</keyword>
<dbReference type="InterPro" id="IPR020578">
    <property type="entry name" value="Aminotrans_V_PyrdxlP_BS"/>
</dbReference>
<evidence type="ECO:0000256" key="5">
    <source>
        <dbReference type="ARBA" id="ARBA00022723"/>
    </source>
</evidence>
<keyword evidence="5" id="KW-0479">Metal-binding</keyword>
<evidence type="ECO:0000256" key="8">
    <source>
        <dbReference type="ARBA" id="ARBA00023014"/>
    </source>
</evidence>
<evidence type="ECO:0000256" key="7">
    <source>
        <dbReference type="ARBA" id="ARBA00023004"/>
    </source>
</evidence>
<dbReference type="EMBL" id="QHJQ01000001">
    <property type="protein sequence ID" value="PXA05591.1"/>
    <property type="molecule type" value="Genomic_DNA"/>
</dbReference>
<dbReference type="AlphaFoldDB" id="A0A317ZQ98"/>
<evidence type="ECO:0000256" key="1">
    <source>
        <dbReference type="ARBA" id="ARBA00001933"/>
    </source>
</evidence>
<dbReference type="FunCoup" id="A0A317ZQ98">
    <property type="interactions" value="449"/>
</dbReference>
<dbReference type="Gene3D" id="3.40.640.10">
    <property type="entry name" value="Type I PLP-dependent aspartate aminotransferase-like (Major domain)"/>
    <property type="match status" value="1"/>
</dbReference>
<dbReference type="PANTHER" id="PTHR11601">
    <property type="entry name" value="CYSTEINE DESULFURYLASE FAMILY MEMBER"/>
    <property type="match status" value="1"/>
</dbReference>
<keyword evidence="13" id="KW-1185">Reference proteome</keyword>
<dbReference type="InterPro" id="IPR000192">
    <property type="entry name" value="Aminotrans_V_dom"/>
</dbReference>
<comment type="cofactor">
    <cofactor evidence="1 10">
        <name>pyridoxal 5'-phosphate</name>
        <dbReference type="ChEBI" id="CHEBI:597326"/>
    </cofactor>
</comment>
<dbReference type="GO" id="GO:0031071">
    <property type="term" value="F:cysteine desulfurase activity"/>
    <property type="evidence" value="ECO:0007669"/>
    <property type="project" value="UniProtKB-EC"/>
</dbReference>
<dbReference type="Gene3D" id="3.90.1150.10">
    <property type="entry name" value="Aspartate Aminotransferase, domain 1"/>
    <property type="match status" value="1"/>
</dbReference>